<dbReference type="Proteomes" id="UP000177614">
    <property type="component" value="Unassembled WGS sequence"/>
</dbReference>
<dbReference type="EMBL" id="MEWR01000011">
    <property type="protein sequence ID" value="OGC82092.1"/>
    <property type="molecule type" value="Genomic_DNA"/>
</dbReference>
<evidence type="ECO:0000256" key="8">
    <source>
        <dbReference type="ARBA" id="ARBA00023306"/>
    </source>
</evidence>
<evidence type="ECO:0000256" key="4">
    <source>
        <dbReference type="ARBA" id="ARBA00022829"/>
    </source>
</evidence>
<evidence type="ECO:0000313" key="13">
    <source>
        <dbReference type="Proteomes" id="UP000177614"/>
    </source>
</evidence>
<dbReference type="NCBIfam" id="NF040815">
    <property type="entry name" value="recomb_XerA_Arch"/>
    <property type="match status" value="1"/>
</dbReference>
<dbReference type="CDD" id="cd00798">
    <property type="entry name" value="INT_XerDC_C"/>
    <property type="match status" value="1"/>
</dbReference>
<dbReference type="PANTHER" id="PTHR30349:SF77">
    <property type="entry name" value="TYROSINE RECOMBINASE XERC"/>
    <property type="match status" value="1"/>
</dbReference>
<dbReference type="SUPFAM" id="SSF56349">
    <property type="entry name" value="DNA breaking-rejoining enzymes"/>
    <property type="match status" value="1"/>
</dbReference>
<evidence type="ECO:0000256" key="2">
    <source>
        <dbReference type="ARBA" id="ARBA00022490"/>
    </source>
</evidence>
<dbReference type="Gene3D" id="1.10.150.130">
    <property type="match status" value="1"/>
</dbReference>
<sequence length="307" mass="35572">MESPKTIVDYITEFLEHAEIEKNQSMKTIINYQHYLMRFVDFAGMLRPEQITLPVIQKYRLYLNRINDKHGQSLGKKTQSYHIIALRAFLKYLLKMDIPTLSPEKIEVGKLPQRSVEFLQKEELDRLLGTIATKNPAGLRDLAIVELLYSTGLRVSELIGLDRDKIDLKRKEFMVRGKGSKTRIVFVSNQAKKVLEDYLATRQDTWKPLFINYRHPRSTGSVTLGENRRLTALSVQNMIRKYAQKAGIIKHVTPHTLRHSFATHLLQNGADVRAVQELLGHASITTTQVYTHLTNTRLREIHEKYHK</sequence>
<dbReference type="GO" id="GO:0015074">
    <property type="term" value="P:DNA integration"/>
    <property type="evidence" value="ECO:0007669"/>
    <property type="project" value="UniProtKB-KW"/>
</dbReference>
<comment type="caution">
    <text evidence="12">The sequence shown here is derived from an EMBL/GenBank/DDBJ whole genome shotgun (WGS) entry which is preliminary data.</text>
</comment>
<accession>A0A1F4XK58</accession>
<dbReference type="GO" id="GO:0005737">
    <property type="term" value="C:cytoplasm"/>
    <property type="evidence" value="ECO:0007669"/>
    <property type="project" value="UniProtKB-SubCell"/>
</dbReference>
<dbReference type="InterPro" id="IPR044068">
    <property type="entry name" value="CB"/>
</dbReference>
<comment type="subcellular location">
    <subcellularLocation>
        <location evidence="1">Cytoplasm</location>
    </subcellularLocation>
</comment>
<evidence type="ECO:0000256" key="9">
    <source>
        <dbReference type="PROSITE-ProRule" id="PRU01248"/>
    </source>
</evidence>
<keyword evidence="6 9" id="KW-0238">DNA-binding</keyword>
<proteinExistence type="predicted"/>
<dbReference type="Gene3D" id="1.10.443.10">
    <property type="entry name" value="Intergrase catalytic core"/>
    <property type="match status" value="1"/>
</dbReference>
<reference evidence="12 13" key="1">
    <citation type="journal article" date="2016" name="Nat. Commun.">
        <title>Thousands of microbial genomes shed light on interconnected biogeochemical processes in an aquifer system.</title>
        <authorList>
            <person name="Anantharaman K."/>
            <person name="Brown C.T."/>
            <person name="Hug L.A."/>
            <person name="Sharon I."/>
            <person name="Castelle C.J."/>
            <person name="Probst A.J."/>
            <person name="Thomas B.C."/>
            <person name="Singh A."/>
            <person name="Wilkins M.J."/>
            <person name="Karaoz U."/>
            <person name="Brodie E.L."/>
            <person name="Williams K.H."/>
            <person name="Hubbard S.S."/>
            <person name="Banfield J.F."/>
        </authorList>
    </citation>
    <scope>NUCLEOTIDE SEQUENCE [LARGE SCALE GENOMIC DNA]</scope>
</reference>
<keyword evidence="4" id="KW-0159">Chromosome partition</keyword>
<protein>
    <recommendedName>
        <fullName evidence="14">Tyrosine recombinase XerC</fullName>
    </recommendedName>
</protein>
<dbReference type="GO" id="GO:0007059">
    <property type="term" value="P:chromosome segregation"/>
    <property type="evidence" value="ECO:0007669"/>
    <property type="project" value="UniProtKB-KW"/>
</dbReference>
<evidence type="ECO:0000256" key="3">
    <source>
        <dbReference type="ARBA" id="ARBA00022618"/>
    </source>
</evidence>
<dbReference type="InterPro" id="IPR011010">
    <property type="entry name" value="DNA_brk_join_enz"/>
</dbReference>
<evidence type="ECO:0000256" key="1">
    <source>
        <dbReference type="ARBA" id="ARBA00004496"/>
    </source>
</evidence>
<name>A0A1F4XK58_9BACT</name>
<keyword evidence="3" id="KW-0132">Cell division</keyword>
<dbReference type="PROSITE" id="PS51900">
    <property type="entry name" value="CB"/>
    <property type="match status" value="1"/>
</dbReference>
<evidence type="ECO:0000259" key="10">
    <source>
        <dbReference type="PROSITE" id="PS51898"/>
    </source>
</evidence>
<dbReference type="PANTHER" id="PTHR30349">
    <property type="entry name" value="PHAGE INTEGRASE-RELATED"/>
    <property type="match status" value="1"/>
</dbReference>
<gene>
    <name evidence="12" type="ORF">A2V81_02995</name>
</gene>
<dbReference type="GO" id="GO:0051301">
    <property type="term" value="P:cell division"/>
    <property type="evidence" value="ECO:0007669"/>
    <property type="project" value="UniProtKB-KW"/>
</dbReference>
<dbReference type="GO" id="GO:0006310">
    <property type="term" value="P:DNA recombination"/>
    <property type="evidence" value="ECO:0007669"/>
    <property type="project" value="UniProtKB-KW"/>
</dbReference>
<dbReference type="PROSITE" id="PS51898">
    <property type="entry name" value="TYR_RECOMBINASE"/>
    <property type="match status" value="1"/>
</dbReference>
<dbReference type="InterPro" id="IPR010998">
    <property type="entry name" value="Integrase_recombinase_N"/>
</dbReference>
<dbReference type="InterPro" id="IPR013762">
    <property type="entry name" value="Integrase-like_cat_sf"/>
</dbReference>
<dbReference type="GO" id="GO:0003677">
    <property type="term" value="F:DNA binding"/>
    <property type="evidence" value="ECO:0007669"/>
    <property type="project" value="UniProtKB-UniRule"/>
</dbReference>
<keyword evidence="5" id="KW-0229">DNA integration</keyword>
<dbReference type="Pfam" id="PF02899">
    <property type="entry name" value="Phage_int_SAM_1"/>
    <property type="match status" value="1"/>
</dbReference>
<organism evidence="12 13">
    <name type="scientific">Candidatus Abawacabacteria bacterium RBG_16_42_10</name>
    <dbReference type="NCBI Taxonomy" id="1817814"/>
    <lineage>
        <taxon>Bacteria</taxon>
        <taxon>Candidatus Abawacaibacteriota</taxon>
    </lineage>
</organism>
<feature type="domain" description="Core-binding (CB)" evidence="11">
    <location>
        <begin position="5"/>
        <end position="94"/>
    </location>
</feature>
<keyword evidence="7" id="KW-0233">DNA recombination</keyword>
<dbReference type="InterPro" id="IPR002104">
    <property type="entry name" value="Integrase_catalytic"/>
</dbReference>
<keyword evidence="2" id="KW-0963">Cytoplasm</keyword>
<evidence type="ECO:0000256" key="5">
    <source>
        <dbReference type="ARBA" id="ARBA00022908"/>
    </source>
</evidence>
<evidence type="ECO:0008006" key="14">
    <source>
        <dbReference type="Google" id="ProtNLM"/>
    </source>
</evidence>
<dbReference type="Pfam" id="PF00589">
    <property type="entry name" value="Phage_integrase"/>
    <property type="match status" value="1"/>
</dbReference>
<evidence type="ECO:0000256" key="7">
    <source>
        <dbReference type="ARBA" id="ARBA00023172"/>
    </source>
</evidence>
<dbReference type="AlphaFoldDB" id="A0A1F4XK58"/>
<dbReference type="STRING" id="1817814.A2V81_02995"/>
<evidence type="ECO:0000256" key="6">
    <source>
        <dbReference type="ARBA" id="ARBA00023125"/>
    </source>
</evidence>
<evidence type="ECO:0000259" key="11">
    <source>
        <dbReference type="PROSITE" id="PS51900"/>
    </source>
</evidence>
<keyword evidence="8" id="KW-0131">Cell cycle</keyword>
<dbReference type="InterPro" id="IPR050090">
    <property type="entry name" value="Tyrosine_recombinase_XerCD"/>
</dbReference>
<evidence type="ECO:0000313" key="12">
    <source>
        <dbReference type="EMBL" id="OGC82092.1"/>
    </source>
</evidence>
<dbReference type="InterPro" id="IPR004107">
    <property type="entry name" value="Integrase_SAM-like_N"/>
</dbReference>
<feature type="domain" description="Tyr recombinase" evidence="10">
    <location>
        <begin position="114"/>
        <end position="303"/>
    </location>
</feature>